<evidence type="ECO:0000259" key="6">
    <source>
        <dbReference type="Pfam" id="PF08100"/>
    </source>
</evidence>
<keyword evidence="1 7" id="KW-0489">Methyltransferase</keyword>
<keyword evidence="2 7" id="KW-0808">Transferase</keyword>
<evidence type="ECO:0000256" key="3">
    <source>
        <dbReference type="ARBA" id="ARBA00022691"/>
    </source>
</evidence>
<dbReference type="GO" id="GO:0008757">
    <property type="term" value="F:S-adenosylmethionine-dependent methyltransferase activity"/>
    <property type="evidence" value="ECO:0007669"/>
    <property type="project" value="UniProtKB-ARBA"/>
</dbReference>
<dbReference type="OrthoDB" id="2410195at2759"/>
<dbReference type="InterPro" id="IPR016461">
    <property type="entry name" value="COMT-like"/>
</dbReference>
<dbReference type="Proteomes" id="UP000237000">
    <property type="component" value="Unassembled WGS sequence"/>
</dbReference>
<dbReference type="Gene3D" id="1.10.10.10">
    <property type="entry name" value="Winged helix-like DNA-binding domain superfamily/Winged helix DNA-binding domain"/>
    <property type="match status" value="1"/>
</dbReference>
<dbReference type="InterPro" id="IPR036388">
    <property type="entry name" value="WH-like_DNA-bd_sf"/>
</dbReference>
<dbReference type="Gene3D" id="3.40.50.150">
    <property type="entry name" value="Vaccinia Virus protein VP39"/>
    <property type="match status" value="1"/>
</dbReference>
<evidence type="ECO:0000256" key="4">
    <source>
        <dbReference type="PIRSR" id="PIRSR005739-1"/>
    </source>
</evidence>
<dbReference type="GO" id="GO:0009717">
    <property type="term" value="P:isoflavonoid biosynthetic process"/>
    <property type="evidence" value="ECO:0007669"/>
    <property type="project" value="UniProtKB-ARBA"/>
</dbReference>
<proteinExistence type="predicted"/>
<feature type="domain" description="O-methyltransferase dimerisation" evidence="6">
    <location>
        <begin position="21"/>
        <end position="112"/>
    </location>
</feature>
<evidence type="ECO:0000313" key="7">
    <source>
        <dbReference type="EMBL" id="POO02038.1"/>
    </source>
</evidence>
<dbReference type="Pfam" id="PF00891">
    <property type="entry name" value="Methyltransf_2"/>
    <property type="match status" value="1"/>
</dbReference>
<dbReference type="InterPro" id="IPR036390">
    <property type="entry name" value="WH_DNA-bd_sf"/>
</dbReference>
<dbReference type="GO" id="GO:0032259">
    <property type="term" value="P:methylation"/>
    <property type="evidence" value="ECO:0007669"/>
    <property type="project" value="UniProtKB-KW"/>
</dbReference>
<evidence type="ECO:0000313" key="8">
    <source>
        <dbReference type="Proteomes" id="UP000237000"/>
    </source>
</evidence>
<dbReference type="InterPro" id="IPR001077">
    <property type="entry name" value="COMT_C"/>
</dbReference>
<evidence type="ECO:0000256" key="2">
    <source>
        <dbReference type="ARBA" id="ARBA00022679"/>
    </source>
</evidence>
<dbReference type="AlphaFoldDB" id="A0A2P5FW79"/>
<dbReference type="InParanoid" id="A0A2P5FW79"/>
<name>A0A2P5FW79_TREOI</name>
<dbReference type="SUPFAM" id="SSF46785">
    <property type="entry name" value="Winged helix' DNA-binding domain"/>
    <property type="match status" value="1"/>
</dbReference>
<accession>A0A2P5FW79</accession>
<evidence type="ECO:0000259" key="5">
    <source>
        <dbReference type="Pfam" id="PF00891"/>
    </source>
</evidence>
<comment type="caution">
    <text evidence="7">The sequence shown here is derived from an EMBL/GenBank/DDBJ whole genome shotgun (WGS) entry which is preliminary data.</text>
</comment>
<dbReference type="EMBL" id="JXTC01000006">
    <property type="protein sequence ID" value="POO02038.1"/>
    <property type="molecule type" value="Genomic_DNA"/>
</dbReference>
<dbReference type="FunFam" id="1.10.10.10:FF:000213">
    <property type="entry name" value="Coniferyl alcohol 9-O-methyltransferase"/>
    <property type="match status" value="1"/>
</dbReference>
<keyword evidence="3" id="KW-0949">S-adenosyl-L-methionine</keyword>
<feature type="domain" description="O-methyltransferase C-terminal" evidence="5">
    <location>
        <begin position="134"/>
        <end position="340"/>
    </location>
</feature>
<dbReference type="PROSITE" id="PS51683">
    <property type="entry name" value="SAM_OMT_II"/>
    <property type="match status" value="1"/>
</dbReference>
<dbReference type="GO" id="GO:0046983">
    <property type="term" value="F:protein dimerization activity"/>
    <property type="evidence" value="ECO:0007669"/>
    <property type="project" value="InterPro"/>
</dbReference>
<dbReference type="InterPro" id="IPR012967">
    <property type="entry name" value="COMT_dimerisation"/>
</dbReference>
<gene>
    <name evidence="7" type="ORF">TorRG33x02_023300</name>
</gene>
<organism evidence="7 8">
    <name type="scientific">Trema orientale</name>
    <name type="common">Charcoal tree</name>
    <name type="synonym">Celtis orientalis</name>
    <dbReference type="NCBI Taxonomy" id="63057"/>
    <lineage>
        <taxon>Eukaryota</taxon>
        <taxon>Viridiplantae</taxon>
        <taxon>Streptophyta</taxon>
        <taxon>Embryophyta</taxon>
        <taxon>Tracheophyta</taxon>
        <taxon>Spermatophyta</taxon>
        <taxon>Magnoliopsida</taxon>
        <taxon>eudicotyledons</taxon>
        <taxon>Gunneridae</taxon>
        <taxon>Pentapetalae</taxon>
        <taxon>rosids</taxon>
        <taxon>fabids</taxon>
        <taxon>Rosales</taxon>
        <taxon>Cannabaceae</taxon>
        <taxon>Trema</taxon>
    </lineage>
</organism>
<reference evidence="8" key="1">
    <citation type="submission" date="2016-06" db="EMBL/GenBank/DDBJ databases">
        <title>Parallel loss of symbiosis genes in relatives of nitrogen-fixing non-legume Parasponia.</title>
        <authorList>
            <person name="Van Velzen R."/>
            <person name="Holmer R."/>
            <person name="Bu F."/>
            <person name="Rutten L."/>
            <person name="Van Zeijl A."/>
            <person name="Liu W."/>
            <person name="Santuari L."/>
            <person name="Cao Q."/>
            <person name="Sharma T."/>
            <person name="Shen D."/>
            <person name="Roswanjaya Y."/>
            <person name="Wardhani T."/>
            <person name="Kalhor M.S."/>
            <person name="Jansen J."/>
            <person name="Van den Hoogen J."/>
            <person name="Gungor B."/>
            <person name="Hartog M."/>
            <person name="Hontelez J."/>
            <person name="Verver J."/>
            <person name="Yang W.-C."/>
            <person name="Schijlen E."/>
            <person name="Repin R."/>
            <person name="Schilthuizen M."/>
            <person name="Schranz E."/>
            <person name="Heidstra R."/>
            <person name="Miyata K."/>
            <person name="Fedorova E."/>
            <person name="Kohlen W."/>
            <person name="Bisseling T."/>
            <person name="Smit S."/>
            <person name="Geurts R."/>
        </authorList>
    </citation>
    <scope>NUCLEOTIDE SEQUENCE [LARGE SCALE GENOMIC DNA]</scope>
    <source>
        <strain evidence="8">cv. RG33-2</strain>
    </source>
</reference>
<dbReference type="PIRSF" id="PIRSF005739">
    <property type="entry name" value="O-mtase"/>
    <property type="match status" value="1"/>
</dbReference>
<feature type="active site" description="Proton acceptor" evidence="4">
    <location>
        <position position="261"/>
    </location>
</feature>
<dbReference type="FunFam" id="3.40.50.150:FF:000057">
    <property type="entry name" value="O-methyltransferase ZRP4"/>
    <property type="match status" value="1"/>
</dbReference>
<protein>
    <submittedName>
        <fullName evidence="7">O-methyltransferase COMT-type</fullName>
    </submittedName>
</protein>
<keyword evidence="8" id="KW-1185">Reference proteome</keyword>
<evidence type="ECO:0000256" key="1">
    <source>
        <dbReference type="ARBA" id="ARBA00022603"/>
    </source>
</evidence>
<sequence>MDIIQGQGSSELFKAQSHLYKYVLCYLSSMSLKCAVQLGIADIINSHGRPTTLPELVSALQIHTTKTDFVHRLMRLLTHFGFFTTTKVGHYREEDQEYAYDLTPSSRLLLKDKLPNLSPFVLAVLDPVCVTPFHFLGSWIHREDEVLTPFESAFGVSFRDYAKDNSEYSSMFNEAMASDSGMINLVIKDCKPVFEGLSSLVDVGGGTGKTAGIITEAFPHLTCTVLDLPHVVANLADTGNLKFIAGDMFQHIPPADAWILHDWSDEECLKILKKCKEAIPSNGKGKLIIIDIVLNDNKEDDDHDFTEAKLYFDFMMMVMFTGRERSEKDLKKLLLGAGFSHYKITPMFGLRSLIEVFP</sequence>
<dbReference type="Pfam" id="PF08100">
    <property type="entry name" value="Dimerisation"/>
    <property type="match status" value="1"/>
</dbReference>
<dbReference type="SUPFAM" id="SSF53335">
    <property type="entry name" value="S-adenosyl-L-methionine-dependent methyltransferases"/>
    <property type="match status" value="1"/>
</dbReference>
<dbReference type="STRING" id="63057.A0A2P5FW79"/>
<dbReference type="InterPro" id="IPR029063">
    <property type="entry name" value="SAM-dependent_MTases_sf"/>
</dbReference>
<dbReference type="GO" id="GO:0008171">
    <property type="term" value="F:O-methyltransferase activity"/>
    <property type="evidence" value="ECO:0007669"/>
    <property type="project" value="InterPro"/>
</dbReference>
<dbReference type="PANTHER" id="PTHR11746">
    <property type="entry name" value="O-METHYLTRANSFERASE"/>
    <property type="match status" value="1"/>
</dbReference>